<feature type="transmembrane region" description="Helical" evidence="8">
    <location>
        <begin position="392"/>
        <end position="411"/>
    </location>
</feature>
<gene>
    <name evidence="10" type="ORF">DES40_0194</name>
</gene>
<keyword evidence="3" id="KW-1003">Cell membrane</keyword>
<sequence length="512" mass="54967">MDITPYMPAWLFEHGAGFLIAVPLILAAITAILPNRKLAWWSTTAMTVILVIVAVALAQYEQINGLDIYRMGGWNPPYGISLVVDALSAPILVLIAGMAVMTMLYAMPATVAEVEPKKRAPYYAAFLLCMAGLMGMVITGDAFNVFVFLEVSSISTYVLVAMGASRDRRALVAAYNYLILGSIGATFFVIGIGFLYMETGTLNMADMARILTEMDGGSRVSMVAFAFIIVGLGLKLAMFPLHTWLPGAYAYAPTQVTAFLASTATKAALYLLFRFTFFVFNPEFDYVAATLTYLIVGLGVVGMIFASAQAIFQTDIRRAMAFSSVAQVGYMLLGLGIATTASVAAGYLHLINHAVIKGGLFLAVGAIWYRYGITRSVDFRGLSKTMPWTMGAFTLCGFSLIGVPFTAGFVSKVALADAAAEQGYWWAVGFIMLSSILAIFYVGRVLMIAYFQDPPIVDGKTVAKNEAPLMMLIPMWILALTSIAIGMNIFGASDIIVGASERAAEVLLSAGG</sequence>
<evidence type="ECO:0000256" key="8">
    <source>
        <dbReference type="SAM" id="Phobius"/>
    </source>
</evidence>
<dbReference type="InterPro" id="IPR001750">
    <property type="entry name" value="ND/Mrp_TM"/>
</dbReference>
<dbReference type="PRINTS" id="PR01434">
    <property type="entry name" value="NADHDHGNASE5"/>
</dbReference>
<keyword evidence="5 8" id="KW-1133">Transmembrane helix</keyword>
<feature type="transmembrane region" description="Helical" evidence="8">
    <location>
        <begin position="80"/>
        <end position="108"/>
    </location>
</feature>
<feature type="transmembrane region" description="Helical" evidence="8">
    <location>
        <begin position="286"/>
        <end position="308"/>
    </location>
</feature>
<protein>
    <submittedName>
        <fullName evidence="10">Multisubunit sodium/proton antiporter MrpD subunit</fullName>
    </submittedName>
</protein>
<feature type="transmembrane region" description="Helical" evidence="8">
    <location>
        <begin position="145"/>
        <end position="165"/>
    </location>
</feature>
<feature type="transmembrane region" description="Helical" evidence="8">
    <location>
        <begin position="258"/>
        <end position="280"/>
    </location>
</feature>
<feature type="transmembrane region" description="Helical" evidence="8">
    <location>
        <begin position="177"/>
        <end position="197"/>
    </location>
</feature>
<keyword evidence="6 8" id="KW-0472">Membrane</keyword>
<evidence type="ECO:0000259" key="9">
    <source>
        <dbReference type="Pfam" id="PF00361"/>
    </source>
</evidence>
<reference evidence="10 11" key="1">
    <citation type="submission" date="2018-10" db="EMBL/GenBank/DDBJ databases">
        <title>Genomic Encyclopedia of Type Strains, Phase IV (KMG-IV): sequencing the most valuable type-strain genomes for metagenomic binning, comparative biology and taxonomic classification.</title>
        <authorList>
            <person name="Goeker M."/>
        </authorList>
    </citation>
    <scope>NUCLEOTIDE SEQUENCE [LARGE SCALE GENOMIC DNA]</scope>
    <source>
        <strain evidence="10 11">DSM 22008</strain>
    </source>
</reference>
<feature type="transmembrane region" description="Helical" evidence="8">
    <location>
        <begin position="467"/>
        <end position="490"/>
    </location>
</feature>
<comment type="subcellular location">
    <subcellularLocation>
        <location evidence="1">Cell membrane</location>
        <topology evidence="1">Multi-pass membrane protein</topology>
    </subcellularLocation>
    <subcellularLocation>
        <location evidence="7">Membrane</location>
        <topology evidence="7">Multi-pass membrane protein</topology>
    </subcellularLocation>
</comment>
<dbReference type="InterPro" id="IPR050586">
    <property type="entry name" value="CPA3_Na-H_Antiporter_D"/>
</dbReference>
<dbReference type="InParanoid" id="A0A420WIN7"/>
<evidence type="ECO:0000256" key="2">
    <source>
        <dbReference type="ARBA" id="ARBA00005346"/>
    </source>
</evidence>
<feature type="transmembrane region" description="Helical" evidence="8">
    <location>
        <begin position="120"/>
        <end position="139"/>
    </location>
</feature>
<feature type="transmembrane region" description="Helical" evidence="8">
    <location>
        <begin position="217"/>
        <end position="237"/>
    </location>
</feature>
<evidence type="ECO:0000313" key="10">
    <source>
        <dbReference type="EMBL" id="RKQ70891.1"/>
    </source>
</evidence>
<evidence type="ECO:0000256" key="7">
    <source>
        <dbReference type="RuleBase" id="RU000320"/>
    </source>
</evidence>
<feature type="transmembrane region" description="Helical" evidence="8">
    <location>
        <begin position="328"/>
        <end position="348"/>
    </location>
</feature>
<evidence type="ECO:0000256" key="6">
    <source>
        <dbReference type="ARBA" id="ARBA00023136"/>
    </source>
</evidence>
<evidence type="ECO:0000256" key="5">
    <source>
        <dbReference type="ARBA" id="ARBA00022989"/>
    </source>
</evidence>
<feature type="transmembrane region" description="Helical" evidence="8">
    <location>
        <begin position="354"/>
        <end position="371"/>
    </location>
</feature>
<name>A0A420WIN7_9PROT</name>
<dbReference type="PANTHER" id="PTHR42703">
    <property type="entry name" value="NADH DEHYDROGENASE"/>
    <property type="match status" value="1"/>
</dbReference>
<evidence type="ECO:0000313" key="11">
    <source>
        <dbReference type="Proteomes" id="UP000282211"/>
    </source>
</evidence>
<accession>A0A420WIN7</accession>
<keyword evidence="11" id="KW-1185">Reference proteome</keyword>
<organism evidence="10 11">
    <name type="scientific">Litorimonas taeanensis</name>
    <dbReference type="NCBI Taxonomy" id="568099"/>
    <lineage>
        <taxon>Bacteria</taxon>
        <taxon>Pseudomonadati</taxon>
        <taxon>Pseudomonadota</taxon>
        <taxon>Alphaproteobacteria</taxon>
        <taxon>Maricaulales</taxon>
        <taxon>Robiginitomaculaceae</taxon>
    </lineage>
</organism>
<dbReference type="RefSeq" id="WP_170144823.1">
    <property type="nucleotide sequence ID" value="NZ_RBII01000001.1"/>
</dbReference>
<evidence type="ECO:0000256" key="1">
    <source>
        <dbReference type="ARBA" id="ARBA00004651"/>
    </source>
</evidence>
<evidence type="ECO:0000256" key="3">
    <source>
        <dbReference type="ARBA" id="ARBA00022475"/>
    </source>
</evidence>
<feature type="domain" description="NADH:quinone oxidoreductase/Mrp antiporter transmembrane" evidence="9">
    <location>
        <begin position="141"/>
        <end position="436"/>
    </location>
</feature>
<dbReference type="GO" id="GO:0005886">
    <property type="term" value="C:plasma membrane"/>
    <property type="evidence" value="ECO:0007669"/>
    <property type="project" value="UniProtKB-SubCell"/>
</dbReference>
<feature type="transmembrane region" description="Helical" evidence="8">
    <location>
        <begin position="15"/>
        <end position="33"/>
    </location>
</feature>
<dbReference type="PANTHER" id="PTHR42703:SF1">
    <property type="entry name" value="NA(+)_H(+) ANTIPORTER SUBUNIT D1"/>
    <property type="match status" value="1"/>
</dbReference>
<dbReference type="EMBL" id="RBII01000001">
    <property type="protein sequence ID" value="RKQ70891.1"/>
    <property type="molecule type" value="Genomic_DNA"/>
</dbReference>
<keyword evidence="4 7" id="KW-0812">Transmembrane</keyword>
<comment type="similarity">
    <text evidence="2">Belongs to the CPA3 antiporters (TC 2.A.63) subunit D family.</text>
</comment>
<comment type="caution">
    <text evidence="10">The sequence shown here is derived from an EMBL/GenBank/DDBJ whole genome shotgun (WGS) entry which is preliminary data.</text>
</comment>
<dbReference type="AlphaFoldDB" id="A0A420WIN7"/>
<feature type="transmembrane region" description="Helical" evidence="8">
    <location>
        <begin position="40"/>
        <end position="60"/>
    </location>
</feature>
<dbReference type="Proteomes" id="UP000282211">
    <property type="component" value="Unassembled WGS sequence"/>
</dbReference>
<evidence type="ECO:0000256" key="4">
    <source>
        <dbReference type="ARBA" id="ARBA00022692"/>
    </source>
</evidence>
<dbReference type="Pfam" id="PF00361">
    <property type="entry name" value="Proton_antipo_M"/>
    <property type="match status" value="1"/>
</dbReference>
<proteinExistence type="inferred from homology"/>
<feature type="transmembrane region" description="Helical" evidence="8">
    <location>
        <begin position="423"/>
        <end position="446"/>
    </location>
</feature>